<sequence>MKRSHADALKTIYLGPVFHSARQLVSQAWLGIKGVPKAGPKKKDKPRRKRDLDGVWSNLVSVQHDSCQVKQIAYSHGASHKTFHVYKPVEQRFDDRDRLKWEYLVVT</sequence>
<evidence type="ECO:0000313" key="2">
    <source>
        <dbReference type="Proteomes" id="UP000799539"/>
    </source>
</evidence>
<keyword evidence="2" id="KW-1185">Reference proteome</keyword>
<dbReference type="EMBL" id="ML992703">
    <property type="protein sequence ID" value="KAF2207474.1"/>
    <property type="molecule type" value="Genomic_DNA"/>
</dbReference>
<accession>A0A6A6F2E4</accession>
<dbReference type="AlphaFoldDB" id="A0A6A6F2E4"/>
<gene>
    <name evidence="1" type="ORF">CERZMDRAFT_102371</name>
</gene>
<dbReference type="Proteomes" id="UP000799539">
    <property type="component" value="Unassembled WGS sequence"/>
</dbReference>
<evidence type="ECO:0000313" key="1">
    <source>
        <dbReference type="EMBL" id="KAF2207474.1"/>
    </source>
</evidence>
<proteinExistence type="predicted"/>
<reference evidence="1" key="1">
    <citation type="journal article" date="2020" name="Stud. Mycol.">
        <title>101 Dothideomycetes genomes: a test case for predicting lifestyles and emergence of pathogens.</title>
        <authorList>
            <person name="Haridas S."/>
            <person name="Albert R."/>
            <person name="Binder M."/>
            <person name="Bloem J."/>
            <person name="Labutti K."/>
            <person name="Salamov A."/>
            <person name="Andreopoulos B."/>
            <person name="Baker S."/>
            <person name="Barry K."/>
            <person name="Bills G."/>
            <person name="Bluhm B."/>
            <person name="Cannon C."/>
            <person name="Castanera R."/>
            <person name="Culley D."/>
            <person name="Daum C."/>
            <person name="Ezra D."/>
            <person name="Gonzalez J."/>
            <person name="Henrissat B."/>
            <person name="Kuo A."/>
            <person name="Liang C."/>
            <person name="Lipzen A."/>
            <person name="Lutzoni F."/>
            <person name="Magnuson J."/>
            <person name="Mondo S."/>
            <person name="Nolan M."/>
            <person name="Ohm R."/>
            <person name="Pangilinan J."/>
            <person name="Park H.-J."/>
            <person name="Ramirez L."/>
            <person name="Alfaro M."/>
            <person name="Sun H."/>
            <person name="Tritt A."/>
            <person name="Yoshinaga Y."/>
            <person name="Zwiers L.-H."/>
            <person name="Turgeon B."/>
            <person name="Goodwin S."/>
            <person name="Spatafora J."/>
            <person name="Crous P."/>
            <person name="Grigoriev I."/>
        </authorList>
    </citation>
    <scope>NUCLEOTIDE SEQUENCE</scope>
    <source>
        <strain evidence="1">SCOH1-5</strain>
    </source>
</reference>
<protein>
    <submittedName>
        <fullName evidence="1">Uncharacterized protein</fullName>
    </submittedName>
</protein>
<name>A0A6A6F2E4_9PEZI</name>
<organism evidence="1 2">
    <name type="scientific">Cercospora zeae-maydis SCOH1-5</name>
    <dbReference type="NCBI Taxonomy" id="717836"/>
    <lineage>
        <taxon>Eukaryota</taxon>
        <taxon>Fungi</taxon>
        <taxon>Dikarya</taxon>
        <taxon>Ascomycota</taxon>
        <taxon>Pezizomycotina</taxon>
        <taxon>Dothideomycetes</taxon>
        <taxon>Dothideomycetidae</taxon>
        <taxon>Mycosphaerellales</taxon>
        <taxon>Mycosphaerellaceae</taxon>
        <taxon>Cercospora</taxon>
    </lineage>
</organism>